<dbReference type="SUPFAM" id="SSF51445">
    <property type="entry name" value="(Trans)glycosidases"/>
    <property type="match status" value="1"/>
</dbReference>
<evidence type="ECO:0000313" key="20">
    <source>
        <dbReference type="Proteomes" id="UP000237682"/>
    </source>
</evidence>
<dbReference type="RefSeq" id="WP_105860129.1">
    <property type="nucleotide sequence ID" value="NZ_PUEJ01000001.1"/>
</dbReference>
<sequence length="602" mass="67848">MTTFPGRYEPRFGPALCDGKVLFRLWAPKQRRIGLQLGQKTYSMQNHGGWHCLPVAADFGARYRFVLEDGMTVPDPASRFQPEDVHGPSELVDPTAYRWRNTNWRGRAWHETVLYELHIGTFTPEGTFASAAQQLGRLKELGVTAIQLMPVADFPGQRNWGYDGVLPFAPDAAYGRPEHLKAFIDEAHGLGLSVLLDVVYNHYGAEGNYLPLYAPVFTERHRTPWGPAVNYDDEGSAEIRAFTIENVLYWLKEFRLDGLRFDAVHEIRDAGERHLLAEIRAAVGAVIDDRPVHLVLENEENSAEWLARQPDGTPTFTAQWNDDVHHALHVAVTGEDAGYYGDYARRPELLGRALAQGFAFQGETMPYRGSIRGQPSAHLPPHAFVAFLQNHDQIGNRALGDRIHHRHPLQAVKAAAAAYLLAPQIPMLFQGEEWAASTPFTFFCDVEGELADAVRKGRREEFSRFPEYAEPQARDAIPDPVSEQTFLSAKLLWQERESPLHAEMLDWYRRILAVRAARIMPLMPMLPKAGRYRIGQDGIVCVDWRSTSETMLRLVLNLSDAPKPMKKPPDGDPIWTEGQWEGTVLGAWTAVWTMETPRGSST</sequence>
<evidence type="ECO:0000256" key="17">
    <source>
        <dbReference type="PIRSR" id="PIRSR006337-3"/>
    </source>
</evidence>
<dbReference type="GO" id="GO:0033942">
    <property type="term" value="F:4-alpha-D-(1-&gt;4)-alpha-D-glucanotrehalose trehalohydrolase activity"/>
    <property type="evidence" value="ECO:0007669"/>
    <property type="project" value="UniProtKB-EC"/>
</dbReference>
<dbReference type="InterPro" id="IPR022567">
    <property type="entry name" value="DUF3459"/>
</dbReference>
<dbReference type="Proteomes" id="UP000237682">
    <property type="component" value="Unassembled WGS sequence"/>
</dbReference>
<dbReference type="Pfam" id="PF11941">
    <property type="entry name" value="DUF3459"/>
    <property type="match status" value="1"/>
</dbReference>
<evidence type="ECO:0000256" key="1">
    <source>
        <dbReference type="ARBA" id="ARBA00004496"/>
    </source>
</evidence>
<feature type="domain" description="Glycosyl hydrolase family 13 catalytic" evidence="18">
    <location>
        <begin position="93"/>
        <end position="458"/>
    </location>
</feature>
<dbReference type="Gene3D" id="2.60.40.10">
    <property type="entry name" value="Immunoglobulins"/>
    <property type="match status" value="1"/>
</dbReference>
<keyword evidence="9 14" id="KW-0326">Glycosidase</keyword>
<evidence type="ECO:0000256" key="3">
    <source>
        <dbReference type="ARBA" id="ARBA00008061"/>
    </source>
</evidence>
<evidence type="ECO:0000313" key="19">
    <source>
        <dbReference type="EMBL" id="PRH89164.1"/>
    </source>
</evidence>
<evidence type="ECO:0000256" key="11">
    <source>
        <dbReference type="ARBA" id="ARBA00033284"/>
    </source>
</evidence>
<dbReference type="GO" id="GO:0005737">
    <property type="term" value="C:cytoplasm"/>
    <property type="evidence" value="ECO:0007669"/>
    <property type="project" value="UniProtKB-SubCell"/>
</dbReference>
<dbReference type="Gene3D" id="1.10.10.760">
    <property type="entry name" value="E-set domains of sugar-utilizing enzymes"/>
    <property type="match status" value="1"/>
</dbReference>
<feature type="binding site" evidence="16">
    <location>
        <begin position="322"/>
        <end position="326"/>
    </location>
    <ligand>
        <name>substrate</name>
    </ligand>
</feature>
<feature type="site" description="Transition state stabilizer" evidence="17">
    <location>
        <position position="392"/>
    </location>
</feature>
<evidence type="ECO:0000256" key="8">
    <source>
        <dbReference type="ARBA" id="ARBA00023277"/>
    </source>
</evidence>
<dbReference type="OrthoDB" id="9800174at2"/>
<dbReference type="Gene3D" id="3.20.20.80">
    <property type="entry name" value="Glycosidases"/>
    <property type="match status" value="1"/>
</dbReference>
<comment type="similarity">
    <text evidence="3 14">Belongs to the glycosyl hydrolase 13 family.</text>
</comment>
<dbReference type="EMBL" id="PUEJ01000001">
    <property type="protein sequence ID" value="PRH89164.1"/>
    <property type="molecule type" value="Genomic_DNA"/>
</dbReference>
<keyword evidence="7 14" id="KW-0378">Hydrolase</keyword>
<dbReference type="SUPFAM" id="SSF81296">
    <property type="entry name" value="E set domains"/>
    <property type="match status" value="1"/>
</dbReference>
<organism evidence="19 20">
    <name type="scientific">Labrys okinawensis</name>
    <dbReference type="NCBI Taxonomy" id="346911"/>
    <lineage>
        <taxon>Bacteria</taxon>
        <taxon>Pseudomonadati</taxon>
        <taxon>Pseudomonadota</taxon>
        <taxon>Alphaproteobacteria</taxon>
        <taxon>Hyphomicrobiales</taxon>
        <taxon>Xanthobacteraceae</taxon>
        <taxon>Labrys</taxon>
    </lineage>
</organism>
<evidence type="ECO:0000256" key="2">
    <source>
        <dbReference type="ARBA" id="ARBA00005199"/>
    </source>
</evidence>
<dbReference type="PANTHER" id="PTHR43651">
    <property type="entry name" value="1,4-ALPHA-GLUCAN-BRANCHING ENZYME"/>
    <property type="match status" value="1"/>
</dbReference>
<evidence type="ECO:0000256" key="4">
    <source>
        <dbReference type="ARBA" id="ARBA00012268"/>
    </source>
</evidence>
<name>A0A2S9QIJ8_9HYPH</name>
<dbReference type="CDD" id="cd02853">
    <property type="entry name" value="E_set_MTHase_like_N"/>
    <property type="match status" value="1"/>
</dbReference>
<dbReference type="CDD" id="cd11325">
    <property type="entry name" value="AmyAc_GTHase"/>
    <property type="match status" value="1"/>
</dbReference>
<keyword evidence="6" id="KW-0963">Cytoplasm</keyword>
<evidence type="ECO:0000256" key="12">
    <source>
        <dbReference type="ARBA" id="ARBA00034013"/>
    </source>
</evidence>
<comment type="pathway">
    <text evidence="2 14">Glycan biosynthesis; trehalose biosynthesis.</text>
</comment>
<protein>
    <recommendedName>
        <fullName evidence="5 13">Malto-oligosyltrehalose trehalohydrolase</fullName>
        <shortName evidence="14">MTHase</shortName>
        <ecNumber evidence="4 13">3.2.1.141</ecNumber>
    </recommendedName>
    <alternativeName>
        <fullName evidence="11 14">4-alpha-D-((1-&gt;4)-alpha-D-glucano)trehalose trehalohydrolase</fullName>
    </alternativeName>
    <alternativeName>
        <fullName evidence="10 14">Maltooligosyl trehalose trehalohydrolase</fullName>
    </alternativeName>
</protein>
<dbReference type="NCBIfam" id="TIGR02402">
    <property type="entry name" value="trehalose_TreZ"/>
    <property type="match status" value="1"/>
</dbReference>
<feature type="active site" description="Nucleophile" evidence="15">
    <location>
        <position position="262"/>
    </location>
</feature>
<evidence type="ECO:0000256" key="7">
    <source>
        <dbReference type="ARBA" id="ARBA00022801"/>
    </source>
</evidence>
<comment type="catalytic activity">
    <reaction evidence="12 14">
        <text>hydrolysis of (1-&gt;4)-alpha-D-glucosidic linkage in 4-alpha-D-[(1-&gt;4)-alpha-D-glucanosyl]n trehalose to yield trehalose and (1-&gt;4)-alpha-D-glucan.</text>
        <dbReference type="EC" id="3.2.1.141"/>
    </reaction>
</comment>
<evidence type="ECO:0000256" key="9">
    <source>
        <dbReference type="ARBA" id="ARBA00023295"/>
    </source>
</evidence>
<keyword evidence="20" id="KW-1185">Reference proteome</keyword>
<evidence type="ECO:0000256" key="15">
    <source>
        <dbReference type="PIRSR" id="PIRSR006337-1"/>
    </source>
</evidence>
<dbReference type="InterPro" id="IPR014756">
    <property type="entry name" value="Ig_E-set"/>
</dbReference>
<evidence type="ECO:0000256" key="16">
    <source>
        <dbReference type="PIRSR" id="PIRSR006337-2"/>
    </source>
</evidence>
<dbReference type="UniPathway" id="UPA00299"/>
<evidence type="ECO:0000256" key="5">
    <source>
        <dbReference type="ARBA" id="ARBA00015938"/>
    </source>
</evidence>
<evidence type="ECO:0000256" key="14">
    <source>
        <dbReference type="PIRNR" id="PIRNR006337"/>
    </source>
</evidence>
<feature type="binding site" evidence="16">
    <location>
        <begin position="260"/>
        <end position="265"/>
    </location>
    <ligand>
        <name>substrate</name>
    </ligand>
</feature>
<reference evidence="19 20" key="1">
    <citation type="submission" date="2018-02" db="EMBL/GenBank/DDBJ databases">
        <title>Whole genome sequencing of endophytic bacterium.</title>
        <authorList>
            <person name="Eedara R."/>
            <person name="Podile A.R."/>
        </authorList>
    </citation>
    <scope>NUCLEOTIDE SEQUENCE [LARGE SCALE GENOMIC DNA]</scope>
    <source>
        <strain evidence="19 20">RP1T</strain>
    </source>
</reference>
<evidence type="ECO:0000259" key="18">
    <source>
        <dbReference type="SMART" id="SM00642"/>
    </source>
</evidence>
<dbReference type="InterPro" id="IPR013783">
    <property type="entry name" value="Ig-like_fold"/>
</dbReference>
<comment type="caution">
    <text evidence="19">The sequence shown here is derived from an EMBL/GenBank/DDBJ whole genome shotgun (WGS) entry which is preliminary data.</text>
</comment>
<evidence type="ECO:0000256" key="6">
    <source>
        <dbReference type="ARBA" id="ARBA00022490"/>
    </source>
</evidence>
<dbReference type="InterPro" id="IPR006047">
    <property type="entry name" value="GH13_cat_dom"/>
</dbReference>
<proteinExistence type="inferred from homology"/>
<evidence type="ECO:0000256" key="10">
    <source>
        <dbReference type="ARBA" id="ARBA00032057"/>
    </source>
</evidence>
<comment type="subcellular location">
    <subcellularLocation>
        <location evidence="1 15">Cytoplasm</location>
    </subcellularLocation>
</comment>
<feature type="active site" description="Proton donor" evidence="15">
    <location>
        <position position="297"/>
    </location>
</feature>
<dbReference type="InterPro" id="IPR017853">
    <property type="entry name" value="GH"/>
</dbReference>
<dbReference type="Pfam" id="PF00128">
    <property type="entry name" value="Alpha-amylase"/>
    <property type="match status" value="1"/>
</dbReference>
<dbReference type="InterPro" id="IPR044901">
    <property type="entry name" value="Trehalose_TreZ_E-set_sf"/>
</dbReference>
<dbReference type="GO" id="GO:0005992">
    <property type="term" value="P:trehalose biosynthetic process"/>
    <property type="evidence" value="ECO:0007669"/>
    <property type="project" value="UniProtKB-UniRule"/>
</dbReference>
<dbReference type="EC" id="3.2.1.141" evidence="4 13"/>
<dbReference type="PANTHER" id="PTHR43651:SF11">
    <property type="entry name" value="MALTO-OLIGOSYLTREHALOSE TREHALOHYDROLASE"/>
    <property type="match status" value="1"/>
</dbReference>
<dbReference type="InterPro" id="IPR012768">
    <property type="entry name" value="Trehalose_TreZ"/>
</dbReference>
<dbReference type="SMART" id="SM00642">
    <property type="entry name" value="Aamy"/>
    <property type="match status" value="1"/>
</dbReference>
<gene>
    <name evidence="19" type="primary">treZ</name>
    <name evidence="19" type="ORF">C5L14_00800</name>
</gene>
<keyword evidence="8" id="KW-0119">Carbohydrate metabolism</keyword>
<evidence type="ECO:0000256" key="13">
    <source>
        <dbReference type="NCBIfam" id="TIGR02402"/>
    </source>
</evidence>
<feature type="binding site" evidence="16">
    <location>
        <begin position="391"/>
        <end position="396"/>
    </location>
    <ligand>
        <name>substrate</name>
    </ligand>
</feature>
<accession>A0A2S9QIJ8</accession>
<dbReference type="PIRSF" id="PIRSF006337">
    <property type="entry name" value="Trehalose_TreZ"/>
    <property type="match status" value="1"/>
</dbReference>
<dbReference type="AlphaFoldDB" id="A0A2S9QIJ8"/>